<evidence type="ECO:0000259" key="2">
    <source>
        <dbReference type="PROSITE" id="PS51194"/>
    </source>
</evidence>
<gene>
    <name evidence="3" type="ORF">C0169_05100</name>
</gene>
<dbReference type="InterPro" id="IPR001650">
    <property type="entry name" value="Helicase_C-like"/>
</dbReference>
<name>A0A2N7QBJ5_9BACT</name>
<accession>A0A2N7QBJ5</accession>
<protein>
    <submittedName>
        <fullName evidence="3">Helicase</fullName>
    </submittedName>
</protein>
<evidence type="ECO:0000313" key="4">
    <source>
        <dbReference type="Proteomes" id="UP000235619"/>
    </source>
</evidence>
<reference evidence="3 4" key="1">
    <citation type="submission" date="2018-01" db="EMBL/GenBank/DDBJ databases">
        <title>Metagenomic assembled genomes from two thermal pools in the Uzon Caldera, Kamchatka, Russia.</title>
        <authorList>
            <person name="Wilkins L."/>
            <person name="Ettinger C."/>
        </authorList>
    </citation>
    <scope>NUCLEOTIDE SEQUENCE [LARGE SCALE GENOMIC DNA]</scope>
    <source>
        <strain evidence="3">ARK-04</strain>
    </source>
</reference>
<feature type="non-terminal residue" evidence="3">
    <location>
        <position position="1"/>
    </location>
</feature>
<keyword evidence="3" id="KW-0067">ATP-binding</keyword>
<feature type="domain" description="Helicase C-terminal" evidence="2">
    <location>
        <begin position="32"/>
        <end position="202"/>
    </location>
</feature>
<dbReference type="Gene3D" id="3.40.50.300">
    <property type="entry name" value="P-loop containing nucleotide triphosphate hydrolases"/>
    <property type="match status" value="1"/>
</dbReference>
<dbReference type="GO" id="GO:0016787">
    <property type="term" value="F:hydrolase activity"/>
    <property type="evidence" value="ECO:0007669"/>
    <property type="project" value="UniProtKB-KW"/>
</dbReference>
<dbReference type="Proteomes" id="UP000235619">
    <property type="component" value="Unassembled WGS sequence"/>
</dbReference>
<keyword evidence="3" id="KW-0547">Nucleotide-binding</keyword>
<sequence>DFEPKFKENLEKDLKILKDIQKMWESIKRDPKLETLLDNLKNHPILKDRKIIIFTESKETAEYLTENINKEFGSEIALLFHGNSPEIVRDKVIENFDARVRNKKDDYKILVSTEVLSEGVNLHRSNIVINYDIPWNPTRLMQRVGRVNRIDTQFDKVYTFNFFPTKQADSEIALTNIARSKIEAFLTMLGGDSVILTEGEPVSSHELFDKLLSKKTITEDDGEESELKYLRIIEDIRDKNPELFEKIKRLPKKARSAKVSSESLKEYATPYSLLTFFRKGKLMKFFLATNQSTEELDFLTSAKILESSPDEKRQKLPKDYYELLDKNKNAFLNATIEETIETRSRRGRDNASELLKILKITQKNSKQLTEDQEEYLKKVINRLEEGSLPKKTVQKTLKALNELKKDIQNPLKVIGVLQREISPTFLKSHYAETSAITEGKREVILSLYLTGESNE</sequence>
<dbReference type="PANTHER" id="PTHR45766">
    <property type="entry name" value="DNA ANNEALING HELICASE AND ENDONUCLEASE ZRANB3 FAMILY MEMBER"/>
    <property type="match status" value="1"/>
</dbReference>
<dbReference type="AlphaFoldDB" id="A0A2N7QBJ5"/>
<dbReference type="Pfam" id="PF00271">
    <property type="entry name" value="Helicase_C"/>
    <property type="match status" value="1"/>
</dbReference>
<evidence type="ECO:0000256" key="1">
    <source>
        <dbReference type="ARBA" id="ARBA00022801"/>
    </source>
</evidence>
<proteinExistence type="predicted"/>
<dbReference type="SUPFAM" id="SSF52540">
    <property type="entry name" value="P-loop containing nucleoside triphosphate hydrolases"/>
    <property type="match status" value="1"/>
</dbReference>
<keyword evidence="1" id="KW-0378">Hydrolase</keyword>
<dbReference type="GO" id="GO:0004386">
    <property type="term" value="F:helicase activity"/>
    <property type="evidence" value="ECO:0007669"/>
    <property type="project" value="UniProtKB-KW"/>
</dbReference>
<dbReference type="CDD" id="cd18793">
    <property type="entry name" value="SF2_C_SNF"/>
    <property type="match status" value="1"/>
</dbReference>
<keyword evidence="3" id="KW-0347">Helicase</keyword>
<dbReference type="InterPro" id="IPR049730">
    <property type="entry name" value="SNF2/RAD54-like_C"/>
</dbReference>
<comment type="caution">
    <text evidence="3">The sequence shown here is derived from an EMBL/GenBank/DDBJ whole genome shotgun (WGS) entry which is preliminary data.</text>
</comment>
<dbReference type="EMBL" id="PNJD01000311">
    <property type="protein sequence ID" value="PMP95810.1"/>
    <property type="molecule type" value="Genomic_DNA"/>
</dbReference>
<dbReference type="PROSITE" id="PS51194">
    <property type="entry name" value="HELICASE_CTER"/>
    <property type="match status" value="1"/>
</dbReference>
<evidence type="ECO:0000313" key="3">
    <source>
        <dbReference type="EMBL" id="PMP95810.1"/>
    </source>
</evidence>
<dbReference type="InterPro" id="IPR027417">
    <property type="entry name" value="P-loop_NTPase"/>
</dbReference>
<dbReference type="SMART" id="SM00490">
    <property type="entry name" value="HELICc"/>
    <property type="match status" value="1"/>
</dbReference>
<dbReference type="PANTHER" id="PTHR45766:SF6">
    <property type="entry name" value="SWI_SNF-RELATED MATRIX-ASSOCIATED ACTIN-DEPENDENT REGULATOR OF CHROMATIN SUBFAMILY A-LIKE PROTEIN 1"/>
    <property type="match status" value="1"/>
</dbReference>
<organism evidence="3 4">
    <name type="scientific">Thermodesulfobacterium geofontis</name>
    <dbReference type="NCBI Taxonomy" id="1295609"/>
    <lineage>
        <taxon>Bacteria</taxon>
        <taxon>Pseudomonadati</taxon>
        <taxon>Thermodesulfobacteriota</taxon>
        <taxon>Thermodesulfobacteria</taxon>
        <taxon>Thermodesulfobacteriales</taxon>
        <taxon>Thermodesulfobacteriaceae</taxon>
        <taxon>Thermodesulfobacterium</taxon>
    </lineage>
</organism>